<dbReference type="InterPro" id="IPR041534">
    <property type="entry name" value="EF-hand_13"/>
</dbReference>
<protein>
    <recommendedName>
        <fullName evidence="3">EF-hand domain-containing protein</fullName>
    </recommendedName>
</protein>
<evidence type="ECO:0000259" key="3">
    <source>
        <dbReference type="PROSITE" id="PS50222"/>
    </source>
</evidence>
<dbReference type="PROSITE" id="PS00018">
    <property type="entry name" value="EF_HAND_1"/>
    <property type="match status" value="1"/>
</dbReference>
<gene>
    <name evidence="4" type="ORF">TeGR_g12675</name>
</gene>
<comment type="caution">
    <text evidence="4">The sequence shown here is derived from an EMBL/GenBank/DDBJ whole genome shotgun (WGS) entry which is preliminary data.</text>
</comment>
<evidence type="ECO:0000313" key="4">
    <source>
        <dbReference type="EMBL" id="GMI19865.1"/>
    </source>
</evidence>
<dbReference type="SUPFAM" id="SSF47473">
    <property type="entry name" value="EF-hand"/>
    <property type="match status" value="1"/>
</dbReference>
<reference evidence="4 5" key="1">
    <citation type="journal article" date="2023" name="Commun. Biol.">
        <title>Genome analysis of Parmales, the sister group of diatoms, reveals the evolutionary specialization of diatoms from phago-mixotrophs to photoautotrophs.</title>
        <authorList>
            <person name="Ban H."/>
            <person name="Sato S."/>
            <person name="Yoshikawa S."/>
            <person name="Yamada K."/>
            <person name="Nakamura Y."/>
            <person name="Ichinomiya M."/>
            <person name="Sato N."/>
            <person name="Blanc-Mathieu R."/>
            <person name="Endo H."/>
            <person name="Kuwata A."/>
            <person name="Ogata H."/>
        </authorList>
    </citation>
    <scope>NUCLEOTIDE SEQUENCE [LARGE SCALE GENOMIC DNA]</scope>
</reference>
<dbReference type="Gene3D" id="1.10.238.220">
    <property type="match status" value="1"/>
</dbReference>
<accession>A0ABQ6M5G1</accession>
<dbReference type="InterPro" id="IPR011992">
    <property type="entry name" value="EF-hand-dom_pair"/>
</dbReference>
<organism evidence="4 5">
    <name type="scientific">Tetraparma gracilis</name>
    <dbReference type="NCBI Taxonomy" id="2962635"/>
    <lineage>
        <taxon>Eukaryota</taxon>
        <taxon>Sar</taxon>
        <taxon>Stramenopiles</taxon>
        <taxon>Ochrophyta</taxon>
        <taxon>Bolidophyceae</taxon>
        <taxon>Parmales</taxon>
        <taxon>Triparmaceae</taxon>
        <taxon>Tetraparma</taxon>
    </lineage>
</organism>
<dbReference type="PANTHER" id="PTHR14095:SF0">
    <property type="entry name" value="MIP22305P"/>
    <property type="match status" value="1"/>
</dbReference>
<dbReference type="EMBL" id="BRYB01001179">
    <property type="protein sequence ID" value="GMI19865.1"/>
    <property type="molecule type" value="Genomic_DNA"/>
</dbReference>
<dbReference type="Pfam" id="PF17958">
    <property type="entry name" value="EF-hand_13"/>
    <property type="match status" value="1"/>
</dbReference>
<feature type="domain" description="EF-hand" evidence="3">
    <location>
        <begin position="142"/>
        <end position="168"/>
    </location>
</feature>
<keyword evidence="2" id="KW-0106">Calcium</keyword>
<dbReference type="PROSITE" id="PS50222">
    <property type="entry name" value="EF_HAND_2"/>
    <property type="match status" value="1"/>
</dbReference>
<evidence type="ECO:0000256" key="1">
    <source>
        <dbReference type="ARBA" id="ARBA00022723"/>
    </source>
</evidence>
<dbReference type="Proteomes" id="UP001165060">
    <property type="component" value="Unassembled WGS sequence"/>
</dbReference>
<feature type="non-terminal residue" evidence="4">
    <location>
        <position position="1"/>
    </location>
</feature>
<evidence type="ECO:0000256" key="2">
    <source>
        <dbReference type="ARBA" id="ARBA00022837"/>
    </source>
</evidence>
<name>A0ABQ6M5G1_9STRA</name>
<dbReference type="InterPro" id="IPR002048">
    <property type="entry name" value="EF_hand_dom"/>
</dbReference>
<evidence type="ECO:0000313" key="5">
    <source>
        <dbReference type="Proteomes" id="UP001165060"/>
    </source>
</evidence>
<keyword evidence="5" id="KW-1185">Reference proteome</keyword>
<proteinExistence type="predicted"/>
<keyword evidence="1" id="KW-0479">Metal-binding</keyword>
<dbReference type="InterPro" id="IPR018247">
    <property type="entry name" value="EF_Hand_1_Ca_BS"/>
</dbReference>
<dbReference type="PANTHER" id="PTHR14095">
    <property type="entry name" value="PHOSPHATASE 2A REGULATORY SUBUNIT-RELATED"/>
    <property type="match status" value="1"/>
</dbReference>
<dbReference type="Gene3D" id="1.10.238.10">
    <property type="entry name" value="EF-hand"/>
    <property type="match status" value="2"/>
</dbReference>
<sequence>YYAKSALPLSPRDRLFDLLCPPGETTIPRTAFLPYMSALLSRHPGLDFLATHSEFQEKYAVTVVTRIFYECGVETGGGLRRRQAKKGGVYEAFCKVDECADINKVTQFFSYEHFYVLYCRFWELDADRDYRITAADLRGYWFSVLDTDGDGVLSLADLRPYFEAQSARVSALGHEVVPFADVICQMTDMIKPSGPPGQLRQDDFLKPSCRTVSGAVFDAMVNINKYLQWESRDPFAERQKREDGFECDWDRYACLDYSRLAMEEEAREEEGVEMNVEWSSEEVMDTQL</sequence>